<proteinExistence type="predicted"/>
<keyword evidence="3" id="KW-1185">Reference proteome</keyword>
<feature type="compositionally biased region" description="Basic residues" evidence="1">
    <location>
        <begin position="76"/>
        <end position="85"/>
    </location>
</feature>
<reference evidence="2 3" key="1">
    <citation type="submission" date="2021-06" db="EMBL/GenBank/DDBJ databases">
        <authorList>
            <person name="Kallberg Y."/>
            <person name="Tangrot J."/>
            <person name="Rosling A."/>
        </authorList>
    </citation>
    <scope>NUCLEOTIDE SEQUENCE [LARGE SCALE GENOMIC DNA]</scope>
    <source>
        <strain evidence="2 3">120-4 pot B 10/14</strain>
    </source>
</reference>
<organism evidence="2 3">
    <name type="scientific">Gigaspora margarita</name>
    <dbReference type="NCBI Taxonomy" id="4874"/>
    <lineage>
        <taxon>Eukaryota</taxon>
        <taxon>Fungi</taxon>
        <taxon>Fungi incertae sedis</taxon>
        <taxon>Mucoromycota</taxon>
        <taxon>Glomeromycotina</taxon>
        <taxon>Glomeromycetes</taxon>
        <taxon>Diversisporales</taxon>
        <taxon>Gigasporaceae</taxon>
        <taxon>Gigaspora</taxon>
    </lineage>
</organism>
<comment type="caution">
    <text evidence="2">The sequence shown here is derived from an EMBL/GenBank/DDBJ whole genome shotgun (WGS) entry which is preliminary data.</text>
</comment>
<feature type="region of interest" description="Disordered" evidence="1">
    <location>
        <begin position="41"/>
        <end position="108"/>
    </location>
</feature>
<evidence type="ECO:0000313" key="3">
    <source>
        <dbReference type="Proteomes" id="UP000789901"/>
    </source>
</evidence>
<protein>
    <submittedName>
        <fullName evidence="2">31428_t:CDS:1</fullName>
    </submittedName>
</protein>
<dbReference type="EMBL" id="CAJVQB010011873">
    <property type="protein sequence ID" value="CAG8751110.1"/>
    <property type="molecule type" value="Genomic_DNA"/>
</dbReference>
<feature type="compositionally biased region" description="Polar residues" evidence="1">
    <location>
        <begin position="91"/>
        <end position="100"/>
    </location>
</feature>
<dbReference type="Proteomes" id="UP000789901">
    <property type="component" value="Unassembled WGS sequence"/>
</dbReference>
<evidence type="ECO:0000256" key="1">
    <source>
        <dbReference type="SAM" id="MobiDB-lite"/>
    </source>
</evidence>
<accession>A0ABN7VAT5</accession>
<evidence type="ECO:0000313" key="2">
    <source>
        <dbReference type="EMBL" id="CAG8751110.1"/>
    </source>
</evidence>
<gene>
    <name evidence="2" type="ORF">GMARGA_LOCUS16401</name>
</gene>
<sequence>MDRPLEPVNHDDTLVSPSADINEHDLDYVVIPEISLRKRKLYTNDTSREVGDDVSELSSKEIVPTDSNYSGPSKKFSNKKNKKKEKATVSAAVSHSQLQRQPPDPFRNCELKTASGTKNAFDLIHSQKQKNTRITDHNDAPNVSVESSNAITKKKASGFSIRSPA</sequence>
<feature type="region of interest" description="Disordered" evidence="1">
    <location>
        <begin position="126"/>
        <end position="165"/>
    </location>
</feature>
<name>A0ABN7VAT5_GIGMA</name>